<evidence type="ECO:0000313" key="3">
    <source>
        <dbReference type="Proteomes" id="UP000276133"/>
    </source>
</evidence>
<keyword evidence="1" id="KW-1133">Transmembrane helix</keyword>
<gene>
    <name evidence="2" type="ORF">BpHYR1_023614</name>
</gene>
<dbReference type="Proteomes" id="UP000276133">
    <property type="component" value="Unassembled WGS sequence"/>
</dbReference>
<organism evidence="2 3">
    <name type="scientific">Brachionus plicatilis</name>
    <name type="common">Marine rotifer</name>
    <name type="synonym">Brachionus muelleri</name>
    <dbReference type="NCBI Taxonomy" id="10195"/>
    <lineage>
        <taxon>Eukaryota</taxon>
        <taxon>Metazoa</taxon>
        <taxon>Spiralia</taxon>
        <taxon>Gnathifera</taxon>
        <taxon>Rotifera</taxon>
        <taxon>Eurotatoria</taxon>
        <taxon>Monogononta</taxon>
        <taxon>Pseudotrocha</taxon>
        <taxon>Ploima</taxon>
        <taxon>Brachionidae</taxon>
        <taxon>Brachionus</taxon>
    </lineage>
</organism>
<accession>A0A3M7SRH4</accession>
<keyword evidence="1" id="KW-0472">Membrane</keyword>
<proteinExistence type="predicted"/>
<keyword evidence="3" id="KW-1185">Reference proteome</keyword>
<keyword evidence="1" id="KW-0812">Transmembrane</keyword>
<reference evidence="2 3" key="1">
    <citation type="journal article" date="2018" name="Sci. Rep.">
        <title>Genomic signatures of local adaptation to the degree of environmental predictability in rotifers.</title>
        <authorList>
            <person name="Franch-Gras L."/>
            <person name="Hahn C."/>
            <person name="Garcia-Roger E.M."/>
            <person name="Carmona M.J."/>
            <person name="Serra M."/>
            <person name="Gomez A."/>
        </authorList>
    </citation>
    <scope>NUCLEOTIDE SEQUENCE [LARGE SCALE GENOMIC DNA]</scope>
    <source>
        <strain evidence="2">HYR1</strain>
    </source>
</reference>
<evidence type="ECO:0000313" key="2">
    <source>
        <dbReference type="EMBL" id="RNA38285.1"/>
    </source>
</evidence>
<comment type="caution">
    <text evidence="2">The sequence shown here is derived from an EMBL/GenBank/DDBJ whole genome shotgun (WGS) entry which is preliminary data.</text>
</comment>
<dbReference type="AlphaFoldDB" id="A0A3M7SRH4"/>
<feature type="transmembrane region" description="Helical" evidence="1">
    <location>
        <begin position="21"/>
        <end position="44"/>
    </location>
</feature>
<evidence type="ECO:0000256" key="1">
    <source>
        <dbReference type="SAM" id="Phobius"/>
    </source>
</evidence>
<protein>
    <submittedName>
        <fullName evidence="2">Uncharacterized protein</fullName>
    </submittedName>
</protein>
<dbReference type="EMBL" id="REGN01000892">
    <property type="protein sequence ID" value="RNA38285.1"/>
    <property type="molecule type" value="Genomic_DNA"/>
</dbReference>
<sequence>MFYKLKQLIHPLYHHLKSSRMFSEFGTFIAELCTISILVIQSWYGFKQKMTDLVSKSLFTDRIMVAGDI</sequence>
<name>A0A3M7SRH4_BRAPC</name>